<organism evidence="6 7">
    <name type="scientific">Pachyramphus minor</name>
    <dbReference type="NCBI Taxonomy" id="369605"/>
    <lineage>
        <taxon>Eukaryota</taxon>
        <taxon>Metazoa</taxon>
        <taxon>Chordata</taxon>
        <taxon>Craniata</taxon>
        <taxon>Vertebrata</taxon>
        <taxon>Euteleostomi</taxon>
        <taxon>Archelosauria</taxon>
        <taxon>Archosauria</taxon>
        <taxon>Dinosauria</taxon>
        <taxon>Saurischia</taxon>
        <taxon>Theropoda</taxon>
        <taxon>Coelurosauria</taxon>
        <taxon>Aves</taxon>
        <taxon>Neognathae</taxon>
        <taxon>Neoaves</taxon>
        <taxon>Telluraves</taxon>
        <taxon>Australaves</taxon>
        <taxon>Passeriformes</taxon>
        <taxon>Tyrannidae</taxon>
        <taxon>Pachyramphus</taxon>
    </lineage>
</organism>
<dbReference type="AlphaFoldDB" id="A0A7K5DMP9"/>
<evidence type="ECO:0000256" key="1">
    <source>
        <dbReference type="ARBA" id="ARBA00010868"/>
    </source>
</evidence>
<sequence>TSCCFNYLSRAVPHRMITSAYRTSNICPQPAVILVTRKGRMLCADPETRWVQQYLKDLEILEY</sequence>
<dbReference type="Gene3D" id="2.40.50.40">
    <property type="match status" value="1"/>
</dbReference>
<dbReference type="GO" id="GO:0030335">
    <property type="term" value="P:positive regulation of cell migration"/>
    <property type="evidence" value="ECO:0007669"/>
    <property type="project" value="TreeGrafter"/>
</dbReference>
<reference evidence="6 7" key="1">
    <citation type="submission" date="2019-09" db="EMBL/GenBank/DDBJ databases">
        <title>Bird 10,000 Genomes (B10K) Project - Family phase.</title>
        <authorList>
            <person name="Zhang G."/>
        </authorList>
    </citation>
    <scope>NUCLEOTIDE SEQUENCE [LARGE SCALE GENOMIC DNA]</scope>
    <source>
        <strain evidence="6">B10K-DU-001-72</strain>
        <tissue evidence="6">Muscle</tissue>
    </source>
</reference>
<keyword evidence="7" id="KW-1185">Reference proteome</keyword>
<evidence type="ECO:0000256" key="4">
    <source>
        <dbReference type="ARBA" id="ARBA00022729"/>
    </source>
</evidence>
<dbReference type="InterPro" id="IPR039809">
    <property type="entry name" value="Chemokine_b/g/d"/>
</dbReference>
<protein>
    <submittedName>
        <fullName evidence="6">CCL3 protein</fullName>
    </submittedName>
</protein>
<keyword evidence="3" id="KW-0202">Cytokine</keyword>
<dbReference type="FunFam" id="2.40.50.40:FF:000002">
    <property type="entry name" value="C-C motif chemokine"/>
    <property type="match status" value="1"/>
</dbReference>
<dbReference type="SMART" id="SM00199">
    <property type="entry name" value="SCY"/>
    <property type="match status" value="1"/>
</dbReference>
<dbReference type="GO" id="GO:0048245">
    <property type="term" value="P:eosinophil chemotaxis"/>
    <property type="evidence" value="ECO:0007669"/>
    <property type="project" value="TreeGrafter"/>
</dbReference>
<evidence type="ECO:0000313" key="7">
    <source>
        <dbReference type="Proteomes" id="UP000525089"/>
    </source>
</evidence>
<evidence type="ECO:0000256" key="2">
    <source>
        <dbReference type="ARBA" id="ARBA00022500"/>
    </source>
</evidence>
<dbReference type="InterPro" id="IPR036048">
    <property type="entry name" value="Interleukin_8-like_sf"/>
</dbReference>
<gene>
    <name evidence="6" type="primary">Ccl3_1</name>
    <name evidence="6" type="ORF">PACMIN_R05539</name>
</gene>
<comment type="caution">
    <text evidence="6">The sequence shown here is derived from an EMBL/GenBank/DDBJ whole genome shotgun (WGS) entry which is preliminary data.</text>
</comment>
<dbReference type="GO" id="GO:0048020">
    <property type="term" value="F:CCR chemokine receptor binding"/>
    <property type="evidence" value="ECO:0007669"/>
    <property type="project" value="TreeGrafter"/>
</dbReference>
<proteinExistence type="inferred from homology"/>
<keyword evidence="2" id="KW-0145">Chemotaxis</keyword>
<dbReference type="GO" id="GO:0061844">
    <property type="term" value="P:antimicrobial humoral immune response mediated by antimicrobial peptide"/>
    <property type="evidence" value="ECO:0007669"/>
    <property type="project" value="TreeGrafter"/>
</dbReference>
<dbReference type="SUPFAM" id="SSF54117">
    <property type="entry name" value="Interleukin 8-like chemokines"/>
    <property type="match status" value="1"/>
</dbReference>
<evidence type="ECO:0000313" key="6">
    <source>
        <dbReference type="EMBL" id="NWS21737.1"/>
    </source>
</evidence>
<dbReference type="GO" id="GO:0070098">
    <property type="term" value="P:chemokine-mediated signaling pathway"/>
    <property type="evidence" value="ECO:0007669"/>
    <property type="project" value="TreeGrafter"/>
</dbReference>
<feature type="domain" description="Chemokine interleukin-8-like" evidence="5">
    <location>
        <begin position="1"/>
        <end position="58"/>
    </location>
</feature>
<dbReference type="GO" id="GO:0005615">
    <property type="term" value="C:extracellular space"/>
    <property type="evidence" value="ECO:0007669"/>
    <property type="project" value="UniProtKB-KW"/>
</dbReference>
<feature type="non-terminal residue" evidence="6">
    <location>
        <position position="1"/>
    </location>
</feature>
<evidence type="ECO:0000259" key="5">
    <source>
        <dbReference type="SMART" id="SM00199"/>
    </source>
</evidence>
<dbReference type="InterPro" id="IPR001811">
    <property type="entry name" value="Chemokine_IL8-like_dom"/>
</dbReference>
<dbReference type="PANTHER" id="PTHR12015">
    <property type="entry name" value="SMALL INDUCIBLE CYTOKINE A"/>
    <property type="match status" value="1"/>
</dbReference>
<accession>A0A7K5DMP9</accession>
<comment type="similarity">
    <text evidence="1">Belongs to the intercrine beta (chemokine CC) family.</text>
</comment>
<name>A0A7K5DMP9_9TYRA</name>
<feature type="non-terminal residue" evidence="6">
    <location>
        <position position="63"/>
    </location>
</feature>
<keyword evidence="4" id="KW-0732">Signal</keyword>
<dbReference type="Pfam" id="PF00048">
    <property type="entry name" value="IL8"/>
    <property type="match status" value="1"/>
</dbReference>
<evidence type="ECO:0000256" key="3">
    <source>
        <dbReference type="ARBA" id="ARBA00022514"/>
    </source>
</evidence>
<dbReference type="GO" id="GO:0008009">
    <property type="term" value="F:chemokine activity"/>
    <property type="evidence" value="ECO:0007669"/>
    <property type="project" value="InterPro"/>
</dbReference>
<dbReference type="Proteomes" id="UP000525089">
    <property type="component" value="Unassembled WGS sequence"/>
</dbReference>
<dbReference type="GO" id="GO:0006954">
    <property type="term" value="P:inflammatory response"/>
    <property type="evidence" value="ECO:0007669"/>
    <property type="project" value="TreeGrafter"/>
</dbReference>
<dbReference type="EMBL" id="VYXB01009657">
    <property type="protein sequence ID" value="NWS21737.1"/>
    <property type="molecule type" value="Genomic_DNA"/>
</dbReference>
<dbReference type="PANTHER" id="PTHR12015:SF103">
    <property type="entry name" value="C-C MOTIF CHEMOKINE 4-RELATED"/>
    <property type="match status" value="1"/>
</dbReference>
<dbReference type="CDD" id="cd00272">
    <property type="entry name" value="Chemokine_CC"/>
    <property type="match status" value="1"/>
</dbReference>